<dbReference type="Proteomes" id="UP000626109">
    <property type="component" value="Unassembled WGS sequence"/>
</dbReference>
<proteinExistence type="predicted"/>
<feature type="region of interest" description="Disordered" evidence="1">
    <location>
        <begin position="226"/>
        <end position="251"/>
    </location>
</feature>
<dbReference type="PANTHER" id="PTHR11054">
    <property type="entry name" value="6-PHOSPHOGLUCONOLACTONASE"/>
    <property type="match status" value="1"/>
</dbReference>
<evidence type="ECO:0000256" key="1">
    <source>
        <dbReference type="SAM" id="MobiDB-lite"/>
    </source>
</evidence>
<dbReference type="Gene3D" id="3.40.50.1360">
    <property type="match status" value="1"/>
</dbReference>
<evidence type="ECO:0000259" key="2">
    <source>
        <dbReference type="Pfam" id="PF01182"/>
    </source>
</evidence>
<dbReference type="InterPro" id="IPR039104">
    <property type="entry name" value="6PGL"/>
</dbReference>
<dbReference type="AlphaFoldDB" id="A0A813K978"/>
<dbReference type="Pfam" id="PF01182">
    <property type="entry name" value="Glucosamine_iso"/>
    <property type="match status" value="1"/>
</dbReference>
<dbReference type="InterPro" id="IPR037171">
    <property type="entry name" value="NagB/RpiA_transferase-like"/>
</dbReference>
<sequence>MGVDRILASSEQELKAQSAKYIAEKIKGFQESHSGNFILGLSGTNGQARRSRAQEVFEALGRRDEVDWTRVRVFLVDERYGVKLEEDSNLWLVRNSLLKSLAASGVKFPEEHLLAPDTSIGSWEDCAADYERRLLDLFAAEKAKGPQLVTMGLHSDSSIGSIFPEWYQADPDRWKEATAREFKVLCTQTSKFEVPQRIAVNLRVIRSSATVMVWLKSGTDEAWQDATRSASGSKLSAQDEHDDDTPRIGLQRSSTLAEVPGAWQFPLDYIMRHNYICVCQ</sequence>
<protein>
    <recommendedName>
        <fullName evidence="2">Glucosamine/galactosamine-6-phosphate isomerase domain-containing protein</fullName>
    </recommendedName>
</protein>
<evidence type="ECO:0000313" key="3">
    <source>
        <dbReference type="EMBL" id="CAE8695685.1"/>
    </source>
</evidence>
<feature type="compositionally biased region" description="Polar residues" evidence="1">
    <location>
        <begin position="226"/>
        <end position="236"/>
    </location>
</feature>
<dbReference type="InterPro" id="IPR006148">
    <property type="entry name" value="Glc/Gal-6P_isomerase"/>
</dbReference>
<dbReference type="GO" id="GO:0005975">
    <property type="term" value="P:carbohydrate metabolic process"/>
    <property type="evidence" value="ECO:0007669"/>
    <property type="project" value="InterPro"/>
</dbReference>
<dbReference type="EMBL" id="CAJNNW010028346">
    <property type="protein sequence ID" value="CAE8695685.1"/>
    <property type="molecule type" value="Genomic_DNA"/>
</dbReference>
<comment type="caution">
    <text evidence="3">The sequence shown here is derived from an EMBL/GenBank/DDBJ whole genome shotgun (WGS) entry which is preliminary data.</text>
</comment>
<evidence type="ECO:0000313" key="4">
    <source>
        <dbReference type="Proteomes" id="UP000626109"/>
    </source>
</evidence>
<dbReference type="SUPFAM" id="SSF100950">
    <property type="entry name" value="NagB/RpiA/CoA transferase-like"/>
    <property type="match status" value="1"/>
</dbReference>
<reference evidence="3" key="1">
    <citation type="submission" date="2021-02" db="EMBL/GenBank/DDBJ databases">
        <authorList>
            <person name="Dougan E. K."/>
            <person name="Rhodes N."/>
            <person name="Thang M."/>
            <person name="Chan C."/>
        </authorList>
    </citation>
    <scope>NUCLEOTIDE SEQUENCE</scope>
</reference>
<accession>A0A813K978</accession>
<feature type="domain" description="Glucosamine/galactosamine-6-phosphate isomerase" evidence="2">
    <location>
        <begin position="10"/>
        <end position="216"/>
    </location>
</feature>
<dbReference type="PANTHER" id="PTHR11054:SF0">
    <property type="entry name" value="6-PHOSPHOGLUCONOLACTONASE"/>
    <property type="match status" value="1"/>
</dbReference>
<name>A0A813K978_POLGL</name>
<organism evidence="3 4">
    <name type="scientific">Polarella glacialis</name>
    <name type="common">Dinoflagellate</name>
    <dbReference type="NCBI Taxonomy" id="89957"/>
    <lineage>
        <taxon>Eukaryota</taxon>
        <taxon>Sar</taxon>
        <taxon>Alveolata</taxon>
        <taxon>Dinophyceae</taxon>
        <taxon>Suessiales</taxon>
        <taxon>Suessiaceae</taxon>
        <taxon>Polarella</taxon>
    </lineage>
</organism>
<gene>
    <name evidence="3" type="ORF">PGLA2088_LOCUS29493</name>
</gene>
<feature type="non-terminal residue" evidence="3">
    <location>
        <position position="280"/>
    </location>
</feature>